<gene>
    <name evidence="1" type="ORF">HNP81_003864</name>
</gene>
<reference evidence="1 2" key="1">
    <citation type="submission" date="2020-08" db="EMBL/GenBank/DDBJ databases">
        <title>Genomic Encyclopedia of Type Strains, Phase IV (KMG-IV): sequencing the most valuable type-strain genomes for metagenomic binning, comparative biology and taxonomic classification.</title>
        <authorList>
            <person name="Goeker M."/>
        </authorList>
    </citation>
    <scope>NUCLEOTIDE SEQUENCE [LARGE SCALE GENOMIC DNA]</scope>
    <source>
        <strain evidence="1 2">DSM 105481</strain>
    </source>
</reference>
<name>A0ABR6CU44_9BACI</name>
<dbReference type="RefSeq" id="WP_182503615.1">
    <property type="nucleotide sequence ID" value="NZ_JACJHX010000015.1"/>
</dbReference>
<comment type="caution">
    <text evidence="1">The sequence shown here is derived from an EMBL/GenBank/DDBJ whole genome shotgun (WGS) entry which is preliminary data.</text>
</comment>
<evidence type="ECO:0008006" key="3">
    <source>
        <dbReference type="Google" id="ProtNLM"/>
    </source>
</evidence>
<dbReference type="EMBL" id="JACJHX010000015">
    <property type="protein sequence ID" value="MBA9028544.1"/>
    <property type="molecule type" value="Genomic_DNA"/>
</dbReference>
<organism evidence="1 2">
    <name type="scientific">Peribacillus huizhouensis</name>
    <dbReference type="NCBI Taxonomy" id="1501239"/>
    <lineage>
        <taxon>Bacteria</taxon>
        <taxon>Bacillati</taxon>
        <taxon>Bacillota</taxon>
        <taxon>Bacilli</taxon>
        <taxon>Bacillales</taxon>
        <taxon>Bacillaceae</taxon>
        <taxon>Peribacillus</taxon>
    </lineage>
</organism>
<keyword evidence="2" id="KW-1185">Reference proteome</keyword>
<sequence length="151" mass="16830">MNKFSLILYSTLLSIVLLGCQQESGIDNPKKPYSSEEAIENGDVVDLHGEISNLNEFENFIENVKDSAKDQIRLTMYTIEGDPIFYNLNYDGNKIQYTYDNSQDGYAGSGKGIKSTSCSNIDSRNTENGVEYTLSECSSEVGNTFNFLVTE</sequence>
<dbReference type="Proteomes" id="UP000626697">
    <property type="component" value="Unassembled WGS sequence"/>
</dbReference>
<dbReference type="InterPro" id="IPR025372">
    <property type="entry name" value="DUF4362"/>
</dbReference>
<dbReference type="Pfam" id="PF14275">
    <property type="entry name" value="DUF4362"/>
    <property type="match status" value="1"/>
</dbReference>
<evidence type="ECO:0000313" key="2">
    <source>
        <dbReference type="Proteomes" id="UP000626697"/>
    </source>
</evidence>
<protein>
    <recommendedName>
        <fullName evidence="3">DUF4362 domain-containing protein</fullName>
    </recommendedName>
</protein>
<accession>A0ABR6CU44</accession>
<proteinExistence type="predicted"/>
<evidence type="ECO:0000313" key="1">
    <source>
        <dbReference type="EMBL" id="MBA9028544.1"/>
    </source>
</evidence>
<dbReference type="PROSITE" id="PS51257">
    <property type="entry name" value="PROKAR_LIPOPROTEIN"/>
    <property type="match status" value="1"/>
</dbReference>